<reference evidence="1" key="1">
    <citation type="submission" date="2021-06" db="EMBL/GenBank/DDBJ databases">
        <authorList>
            <person name="Kallberg Y."/>
            <person name="Tangrot J."/>
            <person name="Rosling A."/>
        </authorList>
    </citation>
    <scope>NUCLEOTIDE SEQUENCE</scope>
    <source>
        <strain evidence="1">IA702</strain>
    </source>
</reference>
<keyword evidence="2" id="KW-1185">Reference proteome</keyword>
<sequence>MEYIAEITNEEKMKEAQTLKEVSDYIVKKDGPLLSESTIHRILEKIKYSYHGVHYRNPKQKQTLAEALDFMEEVNKLTPHLILSTDESGFPLNLAHKGGIIHWDLFKGAVNTEIFVNFINNVKLPTDEKYYLLIDKLRVHEAKKEVFHVIKKYVESQEPRTYEDLKKVISEKINELQEKGLTKYFKDCLDFDFILKSGH</sequence>
<protein>
    <submittedName>
        <fullName evidence="1">9111_t:CDS:1</fullName>
    </submittedName>
</protein>
<proteinExistence type="predicted"/>
<accession>A0A9N9BJP1</accession>
<evidence type="ECO:0000313" key="1">
    <source>
        <dbReference type="EMBL" id="CAG8568193.1"/>
    </source>
</evidence>
<name>A0A9N9BJP1_9GLOM</name>
<evidence type="ECO:0000313" key="2">
    <source>
        <dbReference type="Proteomes" id="UP000789572"/>
    </source>
</evidence>
<dbReference type="EMBL" id="CAJVPJ010000967">
    <property type="protein sequence ID" value="CAG8568193.1"/>
    <property type="molecule type" value="Genomic_DNA"/>
</dbReference>
<dbReference type="OrthoDB" id="2421251at2759"/>
<gene>
    <name evidence="1" type="ORF">POCULU_LOCUS5856</name>
</gene>
<comment type="caution">
    <text evidence="1">The sequence shown here is derived from an EMBL/GenBank/DDBJ whole genome shotgun (WGS) entry which is preliminary data.</text>
</comment>
<organism evidence="1 2">
    <name type="scientific">Paraglomus occultum</name>
    <dbReference type="NCBI Taxonomy" id="144539"/>
    <lineage>
        <taxon>Eukaryota</taxon>
        <taxon>Fungi</taxon>
        <taxon>Fungi incertae sedis</taxon>
        <taxon>Mucoromycota</taxon>
        <taxon>Glomeromycotina</taxon>
        <taxon>Glomeromycetes</taxon>
        <taxon>Paraglomerales</taxon>
        <taxon>Paraglomeraceae</taxon>
        <taxon>Paraglomus</taxon>
    </lineage>
</organism>
<dbReference type="Proteomes" id="UP000789572">
    <property type="component" value="Unassembled WGS sequence"/>
</dbReference>
<dbReference type="AlphaFoldDB" id="A0A9N9BJP1"/>